<dbReference type="EMBL" id="CAAALY010055594">
    <property type="protein sequence ID" value="VEL22281.1"/>
    <property type="molecule type" value="Genomic_DNA"/>
</dbReference>
<comment type="caution">
    <text evidence="2">The sequence shown here is derived from an EMBL/GenBank/DDBJ whole genome shotgun (WGS) entry which is preliminary data.</text>
</comment>
<accession>A0A448WWZ0</accession>
<organism evidence="2 3">
    <name type="scientific">Protopolystoma xenopodis</name>
    <dbReference type="NCBI Taxonomy" id="117903"/>
    <lineage>
        <taxon>Eukaryota</taxon>
        <taxon>Metazoa</taxon>
        <taxon>Spiralia</taxon>
        <taxon>Lophotrochozoa</taxon>
        <taxon>Platyhelminthes</taxon>
        <taxon>Monogenea</taxon>
        <taxon>Polyopisthocotylea</taxon>
        <taxon>Polystomatidea</taxon>
        <taxon>Polystomatidae</taxon>
        <taxon>Protopolystoma</taxon>
    </lineage>
</organism>
<feature type="region of interest" description="Disordered" evidence="1">
    <location>
        <begin position="1"/>
        <end position="22"/>
    </location>
</feature>
<keyword evidence="3" id="KW-1185">Reference proteome</keyword>
<evidence type="ECO:0000256" key="1">
    <source>
        <dbReference type="SAM" id="MobiDB-lite"/>
    </source>
</evidence>
<evidence type="ECO:0000313" key="2">
    <source>
        <dbReference type="EMBL" id="VEL22281.1"/>
    </source>
</evidence>
<dbReference type="Proteomes" id="UP000784294">
    <property type="component" value="Unassembled WGS sequence"/>
</dbReference>
<dbReference type="AlphaFoldDB" id="A0A448WWZ0"/>
<proteinExistence type="predicted"/>
<gene>
    <name evidence="2" type="ORF">PXEA_LOCUS15721</name>
</gene>
<evidence type="ECO:0000313" key="3">
    <source>
        <dbReference type="Proteomes" id="UP000784294"/>
    </source>
</evidence>
<reference evidence="2" key="1">
    <citation type="submission" date="2018-11" db="EMBL/GenBank/DDBJ databases">
        <authorList>
            <consortium name="Pathogen Informatics"/>
        </authorList>
    </citation>
    <scope>NUCLEOTIDE SEQUENCE</scope>
</reference>
<sequence>MLKTCIGLTLPQEKGSSKDEDGFNHNPLSDEAVFSVIIAASQSSNKNTRAGNETASAKRLLATLEVCKTQVVIINTPIIHFVTLFLNDFLENLISE</sequence>
<protein>
    <submittedName>
        <fullName evidence="2">Uncharacterized protein</fullName>
    </submittedName>
</protein>
<name>A0A448WWZ0_9PLAT</name>